<evidence type="ECO:0000256" key="1">
    <source>
        <dbReference type="ARBA" id="ARBA00004613"/>
    </source>
</evidence>
<name>A0A7R9GHI2_9CRUS</name>
<organism evidence="7">
    <name type="scientific">Notodromas monacha</name>
    <dbReference type="NCBI Taxonomy" id="399045"/>
    <lineage>
        <taxon>Eukaryota</taxon>
        <taxon>Metazoa</taxon>
        <taxon>Ecdysozoa</taxon>
        <taxon>Arthropoda</taxon>
        <taxon>Crustacea</taxon>
        <taxon>Oligostraca</taxon>
        <taxon>Ostracoda</taxon>
        <taxon>Podocopa</taxon>
        <taxon>Podocopida</taxon>
        <taxon>Cypridocopina</taxon>
        <taxon>Cypridoidea</taxon>
        <taxon>Cyprididae</taxon>
        <taxon>Notodromas</taxon>
    </lineage>
</organism>
<gene>
    <name evidence="7" type="ORF">NMOB1V02_LOCUS10396</name>
</gene>
<evidence type="ECO:0000256" key="4">
    <source>
        <dbReference type="ARBA" id="ARBA00022525"/>
    </source>
</evidence>
<dbReference type="EMBL" id="OA886338">
    <property type="protein sequence ID" value="CAD7282775.1"/>
    <property type="molecule type" value="Genomic_DNA"/>
</dbReference>
<dbReference type="Proteomes" id="UP000678499">
    <property type="component" value="Unassembled WGS sequence"/>
</dbReference>
<evidence type="ECO:0000313" key="8">
    <source>
        <dbReference type="Proteomes" id="UP000678499"/>
    </source>
</evidence>
<keyword evidence="5 6" id="KW-0732">Signal</keyword>
<dbReference type="GO" id="GO:0045823">
    <property type="term" value="P:positive regulation of heart contraction"/>
    <property type="evidence" value="ECO:0007669"/>
    <property type="project" value="InterPro"/>
</dbReference>
<accession>A0A7R9GHI2</accession>
<evidence type="ECO:0000256" key="2">
    <source>
        <dbReference type="ARBA" id="ARBA00009635"/>
    </source>
</evidence>
<dbReference type="AlphaFoldDB" id="A0A7R9GHI2"/>
<dbReference type="InterPro" id="IPR020190">
    <property type="entry name" value="Procorazonin"/>
</dbReference>
<proteinExistence type="inferred from homology"/>
<feature type="signal peptide" evidence="6">
    <location>
        <begin position="1"/>
        <end position="33"/>
    </location>
</feature>
<dbReference type="GO" id="GO:0005576">
    <property type="term" value="C:extracellular region"/>
    <property type="evidence" value="ECO:0007669"/>
    <property type="project" value="UniProtKB-SubCell"/>
</dbReference>
<comment type="similarity">
    <text evidence="2">Belongs to the corazonin family.</text>
</comment>
<reference evidence="7" key="1">
    <citation type="submission" date="2020-11" db="EMBL/GenBank/DDBJ databases">
        <authorList>
            <person name="Tran Van P."/>
        </authorList>
    </citation>
    <scope>NUCLEOTIDE SEQUENCE</scope>
</reference>
<comment type="subcellular location">
    <subcellularLocation>
        <location evidence="1">Secreted</location>
    </subcellularLocation>
</comment>
<evidence type="ECO:0000256" key="6">
    <source>
        <dbReference type="SAM" id="SignalP"/>
    </source>
</evidence>
<dbReference type="GO" id="GO:0071858">
    <property type="term" value="F:corazonin receptor binding"/>
    <property type="evidence" value="ECO:0007669"/>
    <property type="project" value="InterPro"/>
</dbReference>
<protein>
    <recommendedName>
        <fullName evidence="3">Pro-corazonin</fullName>
    </recommendedName>
</protein>
<evidence type="ECO:0000256" key="5">
    <source>
        <dbReference type="ARBA" id="ARBA00022729"/>
    </source>
</evidence>
<keyword evidence="4" id="KW-0964">Secreted</keyword>
<dbReference type="EMBL" id="CAJPEX010004301">
    <property type="protein sequence ID" value="CAG0922927.1"/>
    <property type="molecule type" value="Genomic_DNA"/>
</dbReference>
<sequence>MTAKLSMPRASMTGLLMVVALVLCTCQLETTEAQTFHYSRGWTNGKRASTSGFRLFNNRPQQVASSVNRHFSNEEYPFDEINTSDDRVMEDFRNPAIGSLLFQETTCMVKLDECQRRLDDQHNKANFDALESRTSSGNIHKST</sequence>
<feature type="chain" id="PRO_5036403299" description="Pro-corazonin" evidence="6">
    <location>
        <begin position="34"/>
        <end position="143"/>
    </location>
</feature>
<dbReference type="Pfam" id="PF17308">
    <property type="entry name" value="Corazonin"/>
    <property type="match status" value="1"/>
</dbReference>
<evidence type="ECO:0000256" key="3">
    <source>
        <dbReference type="ARBA" id="ARBA00014144"/>
    </source>
</evidence>
<dbReference type="OrthoDB" id="6436322at2759"/>
<keyword evidence="8" id="KW-1185">Reference proteome</keyword>
<evidence type="ECO:0000313" key="7">
    <source>
        <dbReference type="EMBL" id="CAD7282775.1"/>
    </source>
</evidence>